<keyword evidence="1" id="KW-0472">Membrane</keyword>
<keyword evidence="1" id="KW-1133">Transmembrane helix</keyword>
<evidence type="ECO:0000313" key="3">
    <source>
        <dbReference type="Proteomes" id="UP001165136"/>
    </source>
</evidence>
<dbReference type="EMBL" id="BSTI01000007">
    <property type="protein sequence ID" value="GLY66973.1"/>
    <property type="molecule type" value="Genomic_DNA"/>
</dbReference>
<sequence length="168" mass="17640">MLLVVVLGMLIALPLAVFVGGATYRGQAAISEQQHATRHLVTATLLEAVPVPTPAADNSIVDNGSPGVRARWTAPDGSERTGAIPADPGTPAGKPVPLWLTASGDPAPAPLNSTEITTAGIVVGAFFWLASASVLVAGYWAGRLILDRRRGSQWDHAWATARQKWARF</sequence>
<evidence type="ECO:0000256" key="1">
    <source>
        <dbReference type="SAM" id="Phobius"/>
    </source>
</evidence>
<accession>A0A9W6R209</accession>
<protein>
    <recommendedName>
        <fullName evidence="4">Transmembrane protein</fullName>
    </recommendedName>
</protein>
<reference evidence="2" key="1">
    <citation type="submission" date="2023-03" db="EMBL/GenBank/DDBJ databases">
        <title>Amycolatopsis taiwanensis NBRC 103393.</title>
        <authorList>
            <person name="Ichikawa N."/>
            <person name="Sato H."/>
            <person name="Tonouchi N."/>
        </authorList>
    </citation>
    <scope>NUCLEOTIDE SEQUENCE</scope>
    <source>
        <strain evidence="2">NBRC 103393</strain>
    </source>
</reference>
<dbReference type="AlphaFoldDB" id="A0A9W6R209"/>
<dbReference type="PANTHER" id="PTHR42305">
    <property type="entry name" value="MEMBRANE PROTEIN RV1733C-RELATED"/>
    <property type="match status" value="1"/>
</dbReference>
<evidence type="ECO:0000313" key="2">
    <source>
        <dbReference type="EMBL" id="GLY66973.1"/>
    </source>
</evidence>
<comment type="caution">
    <text evidence="2">The sequence shown here is derived from an EMBL/GenBank/DDBJ whole genome shotgun (WGS) entry which is preliminary data.</text>
</comment>
<dbReference type="PANTHER" id="PTHR42305:SF1">
    <property type="entry name" value="MEMBRANE PROTEIN RV1733C-RELATED"/>
    <property type="match status" value="1"/>
</dbReference>
<dbReference type="Proteomes" id="UP001165136">
    <property type="component" value="Unassembled WGS sequence"/>
</dbReference>
<keyword evidence="3" id="KW-1185">Reference proteome</keyword>
<dbReference type="InterPro" id="IPR039708">
    <property type="entry name" value="MT1774/Rv1733c-like"/>
</dbReference>
<name>A0A9W6R209_9PSEU</name>
<keyword evidence="1" id="KW-0812">Transmembrane</keyword>
<gene>
    <name evidence="2" type="ORF">Atai01_35920</name>
</gene>
<feature type="transmembrane region" description="Helical" evidence="1">
    <location>
        <begin position="119"/>
        <end position="141"/>
    </location>
</feature>
<proteinExistence type="predicted"/>
<evidence type="ECO:0008006" key="4">
    <source>
        <dbReference type="Google" id="ProtNLM"/>
    </source>
</evidence>
<organism evidence="2 3">
    <name type="scientific">Amycolatopsis taiwanensis</name>
    <dbReference type="NCBI Taxonomy" id="342230"/>
    <lineage>
        <taxon>Bacteria</taxon>
        <taxon>Bacillati</taxon>
        <taxon>Actinomycetota</taxon>
        <taxon>Actinomycetes</taxon>
        <taxon>Pseudonocardiales</taxon>
        <taxon>Pseudonocardiaceae</taxon>
        <taxon>Amycolatopsis</taxon>
    </lineage>
</organism>